<name>A0A5S3XFV4_9GAMM</name>
<proteinExistence type="predicted"/>
<protein>
    <submittedName>
        <fullName evidence="2">Uncharacterized protein</fullName>
    </submittedName>
</protein>
<evidence type="ECO:0000313" key="4">
    <source>
        <dbReference type="Proteomes" id="UP000307706"/>
    </source>
</evidence>
<evidence type="ECO:0000313" key="2">
    <source>
        <dbReference type="EMBL" id="TMP51216.1"/>
    </source>
</evidence>
<accession>A0A5S3XFV4</accession>
<reference evidence="3 4" key="1">
    <citation type="submission" date="2017-12" db="EMBL/GenBank/DDBJ databases">
        <authorList>
            <person name="Paulsen S."/>
            <person name="Gram L.K."/>
        </authorList>
    </citation>
    <scope>NUCLEOTIDE SEQUENCE [LARGE SCALE GENOMIC DNA]</scope>
    <source>
        <strain evidence="2 4">S2231</strain>
        <strain evidence="1 3">S2233</strain>
    </source>
</reference>
<gene>
    <name evidence="2" type="ORF">CWB96_22475</name>
    <name evidence="1" type="ORF">CWB97_22520</name>
</gene>
<sequence length="72" mass="8377">MGILALHPKAPSYHFRTVLSLIAAKAVLNTLSYKRGLYFVLHHRIFSAVFMYHRFSLSSIYSIEFTTNKPFR</sequence>
<reference evidence="2" key="3">
    <citation type="submission" date="2019-09" db="EMBL/GenBank/DDBJ databases">
        <title>Co-occurence of chitin degradation, pigmentation and bioactivity in marine Pseudoalteromonas.</title>
        <authorList>
            <person name="Sonnenschein E.C."/>
            <person name="Bech P.K."/>
        </authorList>
    </citation>
    <scope>NUCLEOTIDE SEQUENCE</scope>
    <source>
        <strain evidence="2">S2231</strain>
        <strain evidence="1">S2233</strain>
    </source>
</reference>
<dbReference type="Proteomes" id="UP000305730">
    <property type="component" value="Unassembled WGS sequence"/>
</dbReference>
<evidence type="ECO:0000313" key="3">
    <source>
        <dbReference type="Proteomes" id="UP000305730"/>
    </source>
</evidence>
<evidence type="ECO:0000313" key="1">
    <source>
        <dbReference type="EMBL" id="TMP37831.1"/>
    </source>
</evidence>
<dbReference type="Proteomes" id="UP000307706">
    <property type="component" value="Unassembled WGS sequence"/>
</dbReference>
<comment type="caution">
    <text evidence="2">The sequence shown here is derived from an EMBL/GenBank/DDBJ whole genome shotgun (WGS) entry which is preliminary data.</text>
</comment>
<organism evidence="2 4">
    <name type="scientific">Pseudoalteromonas citrea</name>
    <dbReference type="NCBI Taxonomy" id="43655"/>
    <lineage>
        <taxon>Bacteria</taxon>
        <taxon>Pseudomonadati</taxon>
        <taxon>Pseudomonadota</taxon>
        <taxon>Gammaproteobacteria</taxon>
        <taxon>Alteromonadales</taxon>
        <taxon>Pseudoalteromonadaceae</taxon>
        <taxon>Pseudoalteromonas</taxon>
    </lineage>
</organism>
<dbReference type="AlphaFoldDB" id="A0A5S3XFV4"/>
<reference evidence="3 4" key="2">
    <citation type="submission" date="2019-06" db="EMBL/GenBank/DDBJ databases">
        <title>Co-occurence of chitin degradation, pigmentation and bioactivity in marine Pseudoalteromonas.</title>
        <authorList>
            <person name="Sonnenschein E.C."/>
            <person name="Bech P.K."/>
        </authorList>
    </citation>
    <scope>NUCLEOTIDE SEQUENCE [LARGE SCALE GENOMIC DNA]</scope>
    <source>
        <strain evidence="4">S2231</strain>
        <strain evidence="3">S2233</strain>
    </source>
</reference>
<dbReference type="EMBL" id="PNCL01000221">
    <property type="protein sequence ID" value="TMP51216.1"/>
    <property type="molecule type" value="Genomic_DNA"/>
</dbReference>
<keyword evidence="3" id="KW-1185">Reference proteome</keyword>
<dbReference type="EMBL" id="PNCK01000141">
    <property type="protein sequence ID" value="TMP37831.1"/>
    <property type="molecule type" value="Genomic_DNA"/>
</dbReference>